<evidence type="ECO:0000256" key="2">
    <source>
        <dbReference type="ARBA" id="ARBA00022448"/>
    </source>
</evidence>
<dbReference type="GeneID" id="20650335"/>
<sequence>MAKAIISSILEAQLGKYVAGLRSDSLVVGLWSGELELRDLSLKPHSLAELQLPVAVTSGSVGRVLVRLPWNQLGSASMAITLEGVLALVVPNTEPRSAAEKNQLELLRQHRRFAARVGPGQEQHEQQKPEEDEGTFVSRLTARIVANLQVTLRDVHL</sequence>
<dbReference type="PANTHER" id="PTHR16166">
    <property type="entry name" value="VACUOLAR PROTEIN SORTING-ASSOCIATED PROTEIN VPS13"/>
    <property type="match status" value="1"/>
</dbReference>
<dbReference type="SMR" id="G5AGK3"/>
<evidence type="ECO:0000313" key="5">
    <source>
        <dbReference type="Proteomes" id="UP000002640"/>
    </source>
</evidence>
<evidence type="ECO:0000259" key="3">
    <source>
        <dbReference type="Pfam" id="PF12624"/>
    </source>
</evidence>
<dbReference type="KEGG" id="psoj:PHYSODRAFT_369073"/>
<dbReference type="EMBL" id="JH159167">
    <property type="protein sequence ID" value="EGZ05283.1"/>
    <property type="molecule type" value="Genomic_DNA"/>
</dbReference>
<dbReference type="InterPro" id="IPR026854">
    <property type="entry name" value="VPS13_N"/>
</dbReference>
<dbReference type="OMA" id="TESACYY"/>
<dbReference type="InterPro" id="IPR026847">
    <property type="entry name" value="VPS13"/>
</dbReference>
<name>G5AGK3_PHYSP</name>
<reference evidence="4 5" key="1">
    <citation type="journal article" date="2006" name="Science">
        <title>Phytophthora genome sequences uncover evolutionary origins and mechanisms of pathogenesis.</title>
        <authorList>
            <person name="Tyler B.M."/>
            <person name="Tripathy S."/>
            <person name="Zhang X."/>
            <person name="Dehal P."/>
            <person name="Jiang R.H."/>
            <person name="Aerts A."/>
            <person name="Arredondo F.D."/>
            <person name="Baxter L."/>
            <person name="Bensasson D."/>
            <person name="Beynon J.L."/>
            <person name="Chapman J."/>
            <person name="Damasceno C.M."/>
            <person name="Dorrance A.E."/>
            <person name="Dou D."/>
            <person name="Dickerman A.W."/>
            <person name="Dubchak I.L."/>
            <person name="Garbelotto M."/>
            <person name="Gijzen M."/>
            <person name="Gordon S.G."/>
            <person name="Govers F."/>
            <person name="Grunwald N.J."/>
            <person name="Huang W."/>
            <person name="Ivors K.L."/>
            <person name="Jones R.W."/>
            <person name="Kamoun S."/>
            <person name="Krampis K."/>
            <person name="Lamour K.H."/>
            <person name="Lee M.K."/>
            <person name="McDonald W.H."/>
            <person name="Medina M."/>
            <person name="Meijer H.J."/>
            <person name="Nordberg E.K."/>
            <person name="Maclean D.J."/>
            <person name="Ospina-Giraldo M.D."/>
            <person name="Morris P.F."/>
            <person name="Phuntumart V."/>
            <person name="Putnam N.H."/>
            <person name="Rash S."/>
            <person name="Rose J.K."/>
            <person name="Sakihama Y."/>
            <person name="Salamov A.A."/>
            <person name="Savidor A."/>
            <person name="Scheuring C.F."/>
            <person name="Smith B.M."/>
            <person name="Sobral B.W."/>
            <person name="Terry A."/>
            <person name="Torto-Alalibo T.A."/>
            <person name="Win J."/>
            <person name="Xu Z."/>
            <person name="Zhang H."/>
            <person name="Grigoriev I.V."/>
            <person name="Rokhsar D.S."/>
            <person name="Boore J.L."/>
        </authorList>
    </citation>
    <scope>NUCLEOTIDE SEQUENCE [LARGE SCALE GENOMIC DNA]</scope>
    <source>
        <strain evidence="4 5">P6497</strain>
    </source>
</reference>
<gene>
    <name evidence="4" type="ORF">PHYSODRAFT_369073</name>
</gene>
<protein>
    <recommendedName>
        <fullName evidence="3">Chorein N-terminal domain-containing protein</fullName>
    </recommendedName>
</protein>
<dbReference type="AlphaFoldDB" id="G5AGK3"/>
<dbReference type="RefSeq" id="XP_009539204.1">
    <property type="nucleotide sequence ID" value="XM_009540909.1"/>
</dbReference>
<dbReference type="GO" id="GO:0045053">
    <property type="term" value="P:protein retention in Golgi apparatus"/>
    <property type="evidence" value="ECO:0007669"/>
    <property type="project" value="TreeGrafter"/>
</dbReference>
<organism evidence="4 5">
    <name type="scientific">Phytophthora sojae (strain P6497)</name>
    <name type="common">Soybean stem and root rot agent</name>
    <name type="synonym">Phytophthora megasperma f. sp. glycines</name>
    <dbReference type="NCBI Taxonomy" id="1094619"/>
    <lineage>
        <taxon>Eukaryota</taxon>
        <taxon>Sar</taxon>
        <taxon>Stramenopiles</taxon>
        <taxon>Oomycota</taxon>
        <taxon>Peronosporomycetes</taxon>
        <taxon>Peronosporales</taxon>
        <taxon>Peronosporaceae</taxon>
        <taxon>Phytophthora</taxon>
    </lineage>
</organism>
<proteinExistence type="inferred from homology"/>
<keyword evidence="2" id="KW-0813">Transport</keyword>
<dbReference type="Pfam" id="PF12624">
    <property type="entry name" value="VPS13_N"/>
    <property type="match status" value="1"/>
</dbReference>
<accession>G5AGK3</accession>
<dbReference type="PANTHER" id="PTHR16166:SF93">
    <property type="entry name" value="INTERMEMBRANE LIPID TRANSFER PROTEIN VPS13"/>
    <property type="match status" value="1"/>
</dbReference>
<feature type="domain" description="Chorein N-terminal" evidence="3">
    <location>
        <begin position="4"/>
        <end position="157"/>
    </location>
</feature>
<dbReference type="InParanoid" id="G5AGK3"/>
<evidence type="ECO:0000256" key="1">
    <source>
        <dbReference type="ARBA" id="ARBA00006545"/>
    </source>
</evidence>
<comment type="similarity">
    <text evidence="1">Belongs to the VPS13 family.</text>
</comment>
<feature type="non-terminal residue" evidence="4">
    <location>
        <position position="157"/>
    </location>
</feature>
<dbReference type="Proteomes" id="UP000002640">
    <property type="component" value="Unassembled WGS sequence"/>
</dbReference>
<evidence type="ECO:0000313" key="4">
    <source>
        <dbReference type="EMBL" id="EGZ05283.1"/>
    </source>
</evidence>
<dbReference type="GO" id="GO:0006623">
    <property type="term" value="P:protein targeting to vacuole"/>
    <property type="evidence" value="ECO:0007669"/>
    <property type="project" value="TreeGrafter"/>
</dbReference>
<keyword evidence="5" id="KW-1185">Reference proteome</keyword>